<organism evidence="1 2">
    <name type="scientific">Auriscalpium vulgare</name>
    <dbReference type="NCBI Taxonomy" id="40419"/>
    <lineage>
        <taxon>Eukaryota</taxon>
        <taxon>Fungi</taxon>
        <taxon>Dikarya</taxon>
        <taxon>Basidiomycota</taxon>
        <taxon>Agaricomycotina</taxon>
        <taxon>Agaricomycetes</taxon>
        <taxon>Russulales</taxon>
        <taxon>Auriscalpiaceae</taxon>
        <taxon>Auriscalpium</taxon>
    </lineage>
</organism>
<dbReference type="EMBL" id="MU275848">
    <property type="protein sequence ID" value="KAI0051971.1"/>
    <property type="molecule type" value="Genomic_DNA"/>
</dbReference>
<gene>
    <name evidence="1" type="ORF">FA95DRAFT_1569591</name>
</gene>
<reference evidence="1" key="2">
    <citation type="journal article" date="2022" name="New Phytol.">
        <title>Evolutionary transition to the ectomycorrhizal habit in the genomes of a hyperdiverse lineage of mushroom-forming fungi.</title>
        <authorList>
            <person name="Looney B."/>
            <person name="Miyauchi S."/>
            <person name="Morin E."/>
            <person name="Drula E."/>
            <person name="Courty P.E."/>
            <person name="Kohler A."/>
            <person name="Kuo A."/>
            <person name="LaButti K."/>
            <person name="Pangilinan J."/>
            <person name="Lipzen A."/>
            <person name="Riley R."/>
            <person name="Andreopoulos W."/>
            <person name="He G."/>
            <person name="Johnson J."/>
            <person name="Nolan M."/>
            <person name="Tritt A."/>
            <person name="Barry K.W."/>
            <person name="Grigoriev I.V."/>
            <person name="Nagy L.G."/>
            <person name="Hibbett D."/>
            <person name="Henrissat B."/>
            <person name="Matheny P.B."/>
            <person name="Labbe J."/>
            <person name="Martin F.M."/>
        </authorList>
    </citation>
    <scope>NUCLEOTIDE SEQUENCE</scope>
    <source>
        <strain evidence="1">FP105234-sp</strain>
    </source>
</reference>
<evidence type="ECO:0000313" key="1">
    <source>
        <dbReference type="EMBL" id="KAI0051971.1"/>
    </source>
</evidence>
<keyword evidence="2" id="KW-1185">Reference proteome</keyword>
<sequence>MHAEEDRLCQPLIGTAKNEAKTKQPDTPKTKKPNTPTPNTRKPDTPKLNAPTTKTRKPDTPMLSTPRRKTRNPNTRNPNTRNPNTRTTKTPKLNAPTTKTRKPDTPKLSTPTRKTRKTRKPNTRTTNTRTTKTPTPNSKPKPNTPNTLNPKTPKPKTPQPDCAAPEDESNGTEAQEQQPPQNQTRLPARRRTKSFGTPSDAAPRPVRPDSAPPRLPSVQSQLPSFSIRPHTPPCLTTEPQESGSDMRGETTPPNEQSADWTNGSQHPHAVHTEPRNQDSWWWCRNPGCPKNHPYRQTCLMNFIYCESKIIGSWVFPPRDAAAKSEAKSANQVKTPSESAPWVVRKQRWWRKKVRQQEARRPLPWMVCQNPHCPKNHPYNQTCLMYRRKVNPYNQKHLMYRTWYWAFLCPDAAPEVETKEMKRAREALDRKIKAKKEEFDGAVRYFSHFKTHLKLEIEQKGKREQEGKTWEGDAADRQNREIVSSPSGEEDKAQEETKEGHATELQNREIMQSQEGEDDEEKEVEDEEQEETEVVTDDWMCETGDEE</sequence>
<comment type="caution">
    <text evidence="1">The sequence shown here is derived from an EMBL/GenBank/DDBJ whole genome shotgun (WGS) entry which is preliminary data.</text>
</comment>
<proteinExistence type="predicted"/>
<dbReference type="Proteomes" id="UP000814033">
    <property type="component" value="Unassembled WGS sequence"/>
</dbReference>
<evidence type="ECO:0000313" key="2">
    <source>
        <dbReference type="Proteomes" id="UP000814033"/>
    </source>
</evidence>
<accession>A0ACB8S7Q8</accession>
<reference evidence="1" key="1">
    <citation type="submission" date="2021-02" db="EMBL/GenBank/DDBJ databases">
        <authorList>
            <consortium name="DOE Joint Genome Institute"/>
            <person name="Ahrendt S."/>
            <person name="Looney B.P."/>
            <person name="Miyauchi S."/>
            <person name="Morin E."/>
            <person name="Drula E."/>
            <person name="Courty P.E."/>
            <person name="Chicoki N."/>
            <person name="Fauchery L."/>
            <person name="Kohler A."/>
            <person name="Kuo A."/>
            <person name="Labutti K."/>
            <person name="Pangilinan J."/>
            <person name="Lipzen A."/>
            <person name="Riley R."/>
            <person name="Andreopoulos W."/>
            <person name="He G."/>
            <person name="Johnson J."/>
            <person name="Barry K.W."/>
            <person name="Grigoriev I.V."/>
            <person name="Nagy L."/>
            <person name="Hibbett D."/>
            <person name="Henrissat B."/>
            <person name="Matheny P.B."/>
            <person name="Labbe J."/>
            <person name="Martin F."/>
        </authorList>
    </citation>
    <scope>NUCLEOTIDE SEQUENCE</scope>
    <source>
        <strain evidence="1">FP105234-sp</strain>
    </source>
</reference>
<name>A0ACB8S7Q8_9AGAM</name>
<protein>
    <submittedName>
        <fullName evidence="1">Uncharacterized protein</fullName>
    </submittedName>
</protein>